<evidence type="ECO:0000313" key="2">
    <source>
        <dbReference type="EMBL" id="KAJ8062304.1"/>
    </source>
</evidence>
<accession>A0A9X0AH83</accession>
<gene>
    <name evidence="2" type="ORF">OCU04_008851</name>
</gene>
<feature type="compositionally biased region" description="Low complexity" evidence="1">
    <location>
        <begin position="338"/>
        <end position="349"/>
    </location>
</feature>
<proteinExistence type="predicted"/>
<name>A0A9X0AH83_9HELO</name>
<dbReference type="Proteomes" id="UP001152300">
    <property type="component" value="Unassembled WGS sequence"/>
</dbReference>
<keyword evidence="3" id="KW-1185">Reference proteome</keyword>
<sequence length="349" mass="38813">MTSNSSGQSLAREPAAPSLDSQRNQDISQGIIDGLIRARCGREFPQIIKLLDEQPNTTTLKDRQKLCEILHEHRDDQFQKIQTEVARSASLFKEAKEVNGIAKRAEEDISASERAEGEKALSLVALIEASRRHFSINDKKLNLLTLMRAFEAEARVTLANLTRVCETLERGAPPVHAKLLATLGQLPRSVNWPMMQTLVNRRETMFGEILKNQDNFQEFVCTEGYTPFTTRFTEMMREGETSIERRIGRFLPDPEEDKALVGEDSTSSTRGGSPDVKGGSDGNGSEDRDEESDEESDEDDDDNNGKDGEAEEILVQLQIRGELESQFEENAQSDSESDTSIASSKGLAS</sequence>
<feature type="region of interest" description="Disordered" evidence="1">
    <location>
        <begin position="1"/>
        <end position="24"/>
    </location>
</feature>
<reference evidence="2" key="1">
    <citation type="submission" date="2022-11" db="EMBL/GenBank/DDBJ databases">
        <title>Genome Resource of Sclerotinia nivalis Strain SnTB1, a Plant Pathogen Isolated from American Ginseng.</title>
        <authorList>
            <person name="Fan S."/>
        </authorList>
    </citation>
    <scope>NUCLEOTIDE SEQUENCE</scope>
    <source>
        <strain evidence="2">SnTB1</strain>
    </source>
</reference>
<dbReference type="AlphaFoldDB" id="A0A9X0AH83"/>
<comment type="caution">
    <text evidence="2">The sequence shown here is derived from an EMBL/GenBank/DDBJ whole genome shotgun (WGS) entry which is preliminary data.</text>
</comment>
<evidence type="ECO:0000313" key="3">
    <source>
        <dbReference type="Proteomes" id="UP001152300"/>
    </source>
</evidence>
<organism evidence="2 3">
    <name type="scientific">Sclerotinia nivalis</name>
    <dbReference type="NCBI Taxonomy" id="352851"/>
    <lineage>
        <taxon>Eukaryota</taxon>
        <taxon>Fungi</taxon>
        <taxon>Dikarya</taxon>
        <taxon>Ascomycota</taxon>
        <taxon>Pezizomycotina</taxon>
        <taxon>Leotiomycetes</taxon>
        <taxon>Helotiales</taxon>
        <taxon>Sclerotiniaceae</taxon>
        <taxon>Sclerotinia</taxon>
    </lineage>
</organism>
<protein>
    <submittedName>
        <fullName evidence="2">Uncharacterized protein</fullName>
    </submittedName>
</protein>
<feature type="region of interest" description="Disordered" evidence="1">
    <location>
        <begin position="245"/>
        <end position="349"/>
    </location>
</feature>
<feature type="compositionally biased region" description="Acidic residues" evidence="1">
    <location>
        <begin position="287"/>
        <end position="302"/>
    </location>
</feature>
<dbReference type="EMBL" id="JAPEIS010000010">
    <property type="protein sequence ID" value="KAJ8062304.1"/>
    <property type="molecule type" value="Genomic_DNA"/>
</dbReference>
<evidence type="ECO:0000256" key="1">
    <source>
        <dbReference type="SAM" id="MobiDB-lite"/>
    </source>
</evidence>